<name>A0A1C3EAX7_9PLAN</name>
<evidence type="ECO:0000313" key="4">
    <source>
        <dbReference type="EMBL" id="ODA30396.1"/>
    </source>
</evidence>
<dbReference type="InterPro" id="IPR050109">
    <property type="entry name" value="HTH-type_TetR-like_transc_reg"/>
</dbReference>
<dbReference type="Gene3D" id="1.10.357.10">
    <property type="entry name" value="Tetracycline Repressor, domain 2"/>
    <property type="match status" value="1"/>
</dbReference>
<dbReference type="STRING" id="1841610.A6X21_00545"/>
<dbReference type="SUPFAM" id="SSF48498">
    <property type="entry name" value="Tetracyclin repressor-like, C-terminal domain"/>
    <property type="match status" value="1"/>
</dbReference>
<dbReference type="SUPFAM" id="SSF46689">
    <property type="entry name" value="Homeodomain-like"/>
    <property type="match status" value="1"/>
</dbReference>
<keyword evidence="1 2" id="KW-0238">DNA-binding</keyword>
<dbReference type="RefSeq" id="WP_068848612.1">
    <property type="nucleotide sequence ID" value="NZ_LYDR01000110.1"/>
</dbReference>
<dbReference type="GO" id="GO:0003700">
    <property type="term" value="F:DNA-binding transcription factor activity"/>
    <property type="evidence" value="ECO:0007669"/>
    <property type="project" value="TreeGrafter"/>
</dbReference>
<dbReference type="EMBL" id="LYDR01000110">
    <property type="protein sequence ID" value="ODA30396.1"/>
    <property type="molecule type" value="Genomic_DNA"/>
</dbReference>
<organism evidence="4 5">
    <name type="scientific">Planctopirus hydrillae</name>
    <dbReference type="NCBI Taxonomy" id="1841610"/>
    <lineage>
        <taxon>Bacteria</taxon>
        <taxon>Pseudomonadati</taxon>
        <taxon>Planctomycetota</taxon>
        <taxon>Planctomycetia</taxon>
        <taxon>Planctomycetales</taxon>
        <taxon>Planctomycetaceae</taxon>
        <taxon>Planctopirus</taxon>
    </lineage>
</organism>
<evidence type="ECO:0000259" key="3">
    <source>
        <dbReference type="PROSITE" id="PS50977"/>
    </source>
</evidence>
<dbReference type="InterPro" id="IPR015292">
    <property type="entry name" value="Tscrpt_reg_YbiH_C"/>
</dbReference>
<reference evidence="4 5" key="1">
    <citation type="submission" date="2016-05" db="EMBL/GenBank/DDBJ databases">
        <title>Genomic and physiological characterization of Planctopirus sp. isolated from fresh water lake.</title>
        <authorList>
            <person name="Subhash Y."/>
            <person name="Ramana C."/>
        </authorList>
    </citation>
    <scope>NUCLEOTIDE SEQUENCE [LARGE SCALE GENOMIC DNA]</scope>
    <source>
        <strain evidence="4 5">JC280</strain>
    </source>
</reference>
<proteinExistence type="predicted"/>
<comment type="caution">
    <text evidence="4">The sequence shown here is derived from an EMBL/GenBank/DDBJ whole genome shotgun (WGS) entry which is preliminary data.</text>
</comment>
<gene>
    <name evidence="4" type="ORF">A6X21_00545</name>
</gene>
<dbReference type="InterPro" id="IPR001647">
    <property type="entry name" value="HTH_TetR"/>
</dbReference>
<keyword evidence="5" id="KW-1185">Reference proteome</keyword>
<dbReference type="PANTHER" id="PTHR30055:SF226">
    <property type="entry name" value="HTH-TYPE TRANSCRIPTIONAL REGULATOR PKSA"/>
    <property type="match status" value="1"/>
</dbReference>
<dbReference type="Pfam" id="PF09209">
    <property type="entry name" value="CecR_C"/>
    <property type="match status" value="1"/>
</dbReference>
<dbReference type="InterPro" id="IPR009057">
    <property type="entry name" value="Homeodomain-like_sf"/>
</dbReference>
<evidence type="ECO:0000256" key="2">
    <source>
        <dbReference type="PROSITE-ProRule" id="PRU00335"/>
    </source>
</evidence>
<dbReference type="PANTHER" id="PTHR30055">
    <property type="entry name" value="HTH-TYPE TRANSCRIPTIONAL REGULATOR RUTR"/>
    <property type="match status" value="1"/>
</dbReference>
<dbReference type="AlphaFoldDB" id="A0A1C3EAX7"/>
<feature type="domain" description="HTH tetR-type" evidence="3">
    <location>
        <begin position="6"/>
        <end position="66"/>
    </location>
</feature>
<dbReference type="Gene3D" id="1.10.10.60">
    <property type="entry name" value="Homeodomain-like"/>
    <property type="match status" value="1"/>
</dbReference>
<evidence type="ECO:0000313" key="5">
    <source>
        <dbReference type="Proteomes" id="UP000094828"/>
    </source>
</evidence>
<dbReference type="GO" id="GO:0000976">
    <property type="term" value="F:transcription cis-regulatory region binding"/>
    <property type="evidence" value="ECO:0007669"/>
    <property type="project" value="TreeGrafter"/>
</dbReference>
<protein>
    <recommendedName>
        <fullName evidence="3">HTH tetR-type domain-containing protein</fullName>
    </recommendedName>
</protein>
<accession>A0A1C3EAX7</accession>
<evidence type="ECO:0000256" key="1">
    <source>
        <dbReference type="ARBA" id="ARBA00023125"/>
    </source>
</evidence>
<feature type="DNA-binding region" description="H-T-H motif" evidence="2">
    <location>
        <begin position="29"/>
        <end position="48"/>
    </location>
</feature>
<dbReference type="InterPro" id="IPR036271">
    <property type="entry name" value="Tet_transcr_reg_TetR-rel_C_sf"/>
</dbReference>
<dbReference type="Pfam" id="PF00440">
    <property type="entry name" value="TetR_N"/>
    <property type="match status" value="1"/>
</dbReference>
<dbReference type="Proteomes" id="UP000094828">
    <property type="component" value="Unassembled WGS sequence"/>
</dbReference>
<dbReference type="OrthoDB" id="9789566at2"/>
<sequence>MPPSSDDTRTRLVEAAGLMFADKGFDAAGVREICHEAKANVAAIKYYFGDKRSLYKAVLEHVHVCKENLGQVMASEEWQAQAPLHQLKYFILEMVKEHLASQKPAWHLEIMLWEMTRPTPEGKEVIELQLRPMATYLKKILMQIVGDDIPEETIWKCGFSIVGQVLFYYVHQAIARQLAGETIYNQLTVEQIASHIYRFSVSGLATVANRPELVSQIDS</sequence>
<dbReference type="PROSITE" id="PS50977">
    <property type="entry name" value="HTH_TETR_2"/>
    <property type="match status" value="1"/>
</dbReference>